<dbReference type="Pfam" id="PF08856">
    <property type="entry name" value="DUF1826"/>
    <property type="match status" value="1"/>
</dbReference>
<evidence type="ECO:0000313" key="3">
    <source>
        <dbReference type="Proteomes" id="UP000249082"/>
    </source>
</evidence>
<sequence>MKNLAVIEPPRPPAQADRDGAVHGQESAILGRILADDVDLALWERHLDPRVAQEIAAIDLDTVDDLLLTCEAAKVEEQLRALLLDSGYPPCPALVADVAMLAALHARLLGEQRVTIRLEVVETDACRKFHADFVTVRTITTSAAARNGCVEAKTRFTNWRPGRWGCSRDGLPTANRPSCTAHRPSQIRAKPALCWLSIPLRAAKYLFTGSVPHCATNGAPRAIITPGPGYLRKSETL</sequence>
<evidence type="ECO:0000256" key="1">
    <source>
        <dbReference type="SAM" id="MobiDB-lite"/>
    </source>
</evidence>
<proteinExistence type="predicted"/>
<gene>
    <name evidence="2" type="ORF">DI555_04580</name>
</gene>
<dbReference type="EMBL" id="QFPX01000003">
    <property type="protein sequence ID" value="PZQ56630.1"/>
    <property type="molecule type" value="Genomic_DNA"/>
</dbReference>
<dbReference type="Proteomes" id="UP000249082">
    <property type="component" value="Unassembled WGS sequence"/>
</dbReference>
<organism evidence="2 3">
    <name type="scientific">Novosphingobium pentaromativorans</name>
    <dbReference type="NCBI Taxonomy" id="205844"/>
    <lineage>
        <taxon>Bacteria</taxon>
        <taxon>Pseudomonadati</taxon>
        <taxon>Pseudomonadota</taxon>
        <taxon>Alphaproteobacteria</taxon>
        <taxon>Sphingomonadales</taxon>
        <taxon>Sphingomonadaceae</taxon>
        <taxon>Novosphingobium</taxon>
    </lineage>
</organism>
<dbReference type="InterPro" id="IPR014955">
    <property type="entry name" value="DUF1826"/>
</dbReference>
<reference evidence="2 3" key="1">
    <citation type="submission" date="2017-08" db="EMBL/GenBank/DDBJ databases">
        <title>Infants hospitalized years apart are colonized by the same room-sourced microbial strains.</title>
        <authorList>
            <person name="Brooks B."/>
            <person name="Olm M.R."/>
            <person name="Firek B.A."/>
            <person name="Baker R."/>
            <person name="Thomas B.C."/>
            <person name="Morowitz M.J."/>
            <person name="Banfield J.F."/>
        </authorList>
    </citation>
    <scope>NUCLEOTIDE SEQUENCE [LARGE SCALE GENOMIC DNA]</scope>
    <source>
        <strain evidence="2">S2_005_002_R2_33</strain>
    </source>
</reference>
<protein>
    <submittedName>
        <fullName evidence="2">DUF1826 domain-containing protein</fullName>
    </submittedName>
</protein>
<name>A0A2W5QZ54_9SPHN</name>
<feature type="region of interest" description="Disordered" evidence="1">
    <location>
        <begin position="1"/>
        <end position="21"/>
    </location>
</feature>
<dbReference type="AlphaFoldDB" id="A0A2W5QZ54"/>
<accession>A0A2W5QZ54</accession>
<evidence type="ECO:0000313" key="2">
    <source>
        <dbReference type="EMBL" id="PZQ56630.1"/>
    </source>
</evidence>
<comment type="caution">
    <text evidence="2">The sequence shown here is derived from an EMBL/GenBank/DDBJ whole genome shotgun (WGS) entry which is preliminary data.</text>
</comment>